<dbReference type="SUPFAM" id="SSF53850">
    <property type="entry name" value="Periplasmic binding protein-like II"/>
    <property type="match status" value="1"/>
</dbReference>
<dbReference type="Pfam" id="PF10518">
    <property type="entry name" value="TAT_signal"/>
    <property type="match status" value="1"/>
</dbReference>
<dbReference type="NCBIfam" id="TIGR01409">
    <property type="entry name" value="TAT_signal_seq"/>
    <property type="match status" value="1"/>
</dbReference>
<dbReference type="Gene3D" id="3.40.190.10">
    <property type="entry name" value="Periplasmic binding protein-like II"/>
    <property type="match status" value="1"/>
</dbReference>
<evidence type="ECO:0000256" key="1">
    <source>
        <dbReference type="SAM" id="MobiDB-lite"/>
    </source>
</evidence>
<feature type="region of interest" description="Disordered" evidence="1">
    <location>
        <begin position="394"/>
        <end position="415"/>
    </location>
</feature>
<name>A0ABD6CEY6_9EURY</name>
<protein>
    <submittedName>
        <fullName evidence="2">Extracellular solute-binding protein</fullName>
    </submittedName>
</protein>
<evidence type="ECO:0000313" key="2">
    <source>
        <dbReference type="EMBL" id="MFD1588271.1"/>
    </source>
</evidence>
<dbReference type="InterPro" id="IPR019546">
    <property type="entry name" value="TAT_signal_bac_arc"/>
</dbReference>
<dbReference type="InterPro" id="IPR006059">
    <property type="entry name" value="SBP"/>
</dbReference>
<dbReference type="AlphaFoldDB" id="A0ABD6CEY6"/>
<gene>
    <name evidence="2" type="ORF">ACFR9U_14915</name>
</gene>
<reference evidence="2 3" key="1">
    <citation type="journal article" date="2019" name="Int. J. Syst. Evol. Microbiol.">
        <title>The Global Catalogue of Microorganisms (GCM) 10K type strain sequencing project: providing services to taxonomists for standard genome sequencing and annotation.</title>
        <authorList>
            <consortium name="The Broad Institute Genomics Platform"/>
            <consortium name="The Broad Institute Genome Sequencing Center for Infectious Disease"/>
            <person name="Wu L."/>
            <person name="Ma J."/>
        </authorList>
    </citation>
    <scope>NUCLEOTIDE SEQUENCE [LARGE SCALE GENOMIC DNA]</scope>
    <source>
        <strain evidence="2 3">CGMCC 1.12125</strain>
    </source>
</reference>
<keyword evidence="3" id="KW-1185">Reference proteome</keyword>
<dbReference type="PROSITE" id="PS51318">
    <property type="entry name" value="TAT"/>
    <property type="match status" value="1"/>
</dbReference>
<organism evidence="2 3">
    <name type="scientific">Halorientalis brevis</name>
    <dbReference type="NCBI Taxonomy" id="1126241"/>
    <lineage>
        <taxon>Archaea</taxon>
        <taxon>Methanobacteriati</taxon>
        <taxon>Methanobacteriota</taxon>
        <taxon>Stenosarchaea group</taxon>
        <taxon>Halobacteria</taxon>
        <taxon>Halobacteriales</taxon>
        <taxon>Haloarculaceae</taxon>
        <taxon>Halorientalis</taxon>
    </lineage>
</organism>
<sequence>MEGVNRRNFMKYAGAAGAAGMLAGCSGGGGGNGDGKRPVEWMSTAWGGREGQVEKFEEMTDIDLNTTTATIPTIQQRILGGERESVDAYTVESSGAGALAQANDATLPVPTADLDNWNEDQISDAFTAPGERLSHLGKQTETINDLLWADDEQTELLFPPHVYNFDAIGYNPKFVDDVSLWSALFDEQYKGKASIGETASITIPETLMHMLDNDIIDGDVGDLNNPNKDQLDAAVDFLIEQKKAGQFRATWTAYGASVTQMASEEAIIGDIWQPAAMDIRRQGTPCTYATMDGSGLQGYRYWYGGIGLTNPGAKNRGNVEEVQRLIDDVHYGAWFPGFIQGWGYSVPHYENKELVRDGSDDSGDGMGPEYYDWAYEGKATYDAVDEPALFDPQQYDWSDEEGSPNSEGSTRDSGTIEERFDNSGFFMIWPDNADHMLERWRDFQAA</sequence>
<dbReference type="EMBL" id="JBHUDJ010000010">
    <property type="protein sequence ID" value="MFD1588271.1"/>
    <property type="molecule type" value="Genomic_DNA"/>
</dbReference>
<dbReference type="RefSeq" id="WP_282594436.1">
    <property type="nucleotide sequence ID" value="NZ_JALLGV010000015.1"/>
</dbReference>
<dbReference type="Proteomes" id="UP001597119">
    <property type="component" value="Unassembled WGS sequence"/>
</dbReference>
<feature type="compositionally biased region" description="Polar residues" evidence="1">
    <location>
        <begin position="403"/>
        <end position="413"/>
    </location>
</feature>
<comment type="caution">
    <text evidence="2">The sequence shown here is derived from an EMBL/GenBank/DDBJ whole genome shotgun (WGS) entry which is preliminary data.</text>
</comment>
<dbReference type="InterPro" id="IPR006311">
    <property type="entry name" value="TAT_signal"/>
</dbReference>
<proteinExistence type="predicted"/>
<dbReference type="Pfam" id="PF13416">
    <property type="entry name" value="SBP_bac_8"/>
    <property type="match status" value="1"/>
</dbReference>
<dbReference type="PROSITE" id="PS51257">
    <property type="entry name" value="PROKAR_LIPOPROTEIN"/>
    <property type="match status" value="1"/>
</dbReference>
<accession>A0ABD6CEY6</accession>
<evidence type="ECO:0000313" key="3">
    <source>
        <dbReference type="Proteomes" id="UP001597119"/>
    </source>
</evidence>